<name>A0ACC6QQE5_9ACTN</name>
<dbReference type="Proteomes" id="UP001375539">
    <property type="component" value="Unassembled WGS sequence"/>
</dbReference>
<sequence length="386" mass="43343">MTPDIPTLALPRQRQEPAPHHIVVPAPRRGRITALDGLRLLAALMVVAYHYLARGEAWSASGQAMFPTAFPFAAYGWLGVELFFLISGFVICMSCWGRSVGDFFVSRVTRLYPAYWFAVLATTAVLLLVPGGQTPLPWPDVLTNLTMLQEPLGVRMVDGVYWTLFAELRFYLLFAIVAWRGLTYRRVVVFCCVWAVAGMAFSKFGDDALRLMIMPQHCWYFIAGMAFYLMYRFRPTLLLTGIVLLCFGAAVPSARSTWSRTLRYFDDPVPFWPVVAVLAVSFGLMGLVATGKLSWMNWRWLPYAGAATYPLYLLHQNIGWELIGVLESRVPGYLLVGLLVGGMLVVSWLVHRLVEKPLARPLKQRLNRALAEPGKYGQGSPRRAVD</sequence>
<evidence type="ECO:0000313" key="1">
    <source>
        <dbReference type="EMBL" id="MEJ8660481.1"/>
    </source>
</evidence>
<organism evidence="1 2">
    <name type="scientific">Streptomyces pratisoli</name>
    <dbReference type="NCBI Taxonomy" id="3139917"/>
    <lineage>
        <taxon>Bacteria</taxon>
        <taxon>Bacillati</taxon>
        <taxon>Actinomycetota</taxon>
        <taxon>Actinomycetes</taxon>
        <taxon>Kitasatosporales</taxon>
        <taxon>Streptomycetaceae</taxon>
        <taxon>Streptomyces</taxon>
    </lineage>
</organism>
<reference evidence="1" key="1">
    <citation type="submission" date="2024-03" db="EMBL/GenBank/DDBJ databases">
        <title>Novel Streptomyces species of biotechnological and ecological value are a feature of Machair soil.</title>
        <authorList>
            <person name="Prole J.R."/>
            <person name="Goodfellow M."/>
            <person name="Allenby N."/>
            <person name="Ward A.C."/>
        </authorList>
    </citation>
    <scope>NUCLEOTIDE SEQUENCE</scope>
    <source>
        <strain evidence="1">MS1.AVA.4</strain>
    </source>
</reference>
<keyword evidence="2" id="KW-1185">Reference proteome</keyword>
<evidence type="ECO:0000313" key="2">
    <source>
        <dbReference type="Proteomes" id="UP001375539"/>
    </source>
</evidence>
<protein>
    <submittedName>
        <fullName evidence="1">Acyltransferase</fullName>
        <ecNumber evidence="1">2.3.-.-</ecNumber>
    </submittedName>
</protein>
<proteinExistence type="predicted"/>
<dbReference type="EMBL" id="JBBKAI010000002">
    <property type="protein sequence ID" value="MEJ8660481.1"/>
    <property type="molecule type" value="Genomic_DNA"/>
</dbReference>
<comment type="caution">
    <text evidence="1">The sequence shown here is derived from an EMBL/GenBank/DDBJ whole genome shotgun (WGS) entry which is preliminary data.</text>
</comment>
<keyword evidence="1" id="KW-0012">Acyltransferase</keyword>
<dbReference type="EC" id="2.3.-.-" evidence="1"/>
<keyword evidence="1" id="KW-0808">Transferase</keyword>
<accession>A0ACC6QQE5</accession>
<gene>
    <name evidence="1" type="ORF">WKI58_28865</name>
</gene>